<evidence type="ECO:0000313" key="1">
    <source>
        <dbReference type="EMBL" id="VTT61190.1"/>
    </source>
</evidence>
<dbReference type="EMBL" id="CABFJX010000057">
    <property type="protein sequence ID" value="VTT61190.1"/>
    <property type="molecule type" value="Genomic_DNA"/>
</dbReference>
<reference evidence="1" key="1">
    <citation type="submission" date="2019-05" db="EMBL/GenBank/DDBJ databases">
        <authorList>
            <person name="Piombo E."/>
        </authorList>
    </citation>
    <scope>NUCLEOTIDE SEQUENCE</scope>
    <source>
        <strain evidence="1">C2S</strain>
    </source>
</reference>
<organism evidence="1 2">
    <name type="scientific">Fusarium fujikuroi</name>
    <name type="common">Bakanae and foot rot disease fungus</name>
    <name type="synonym">Gibberella fujikuroi</name>
    <dbReference type="NCBI Taxonomy" id="5127"/>
    <lineage>
        <taxon>Eukaryota</taxon>
        <taxon>Fungi</taxon>
        <taxon>Dikarya</taxon>
        <taxon>Ascomycota</taxon>
        <taxon>Pezizomycotina</taxon>
        <taxon>Sordariomycetes</taxon>
        <taxon>Hypocreomycetidae</taxon>
        <taxon>Hypocreales</taxon>
        <taxon>Nectriaceae</taxon>
        <taxon>Fusarium</taxon>
        <taxon>Fusarium fujikuroi species complex</taxon>
    </lineage>
</organism>
<comment type="caution">
    <text evidence="1">The sequence shown here is derived from an EMBL/GenBank/DDBJ whole genome shotgun (WGS) entry which is preliminary data.</text>
</comment>
<protein>
    <submittedName>
        <fullName evidence="1">Uncharacterized protein</fullName>
    </submittedName>
</protein>
<dbReference type="Proteomes" id="UP000760494">
    <property type="component" value="Unassembled WGS sequence"/>
</dbReference>
<name>A0A5Q3DM46_FUSFU</name>
<evidence type="ECO:0000313" key="2">
    <source>
        <dbReference type="Proteomes" id="UP000760494"/>
    </source>
</evidence>
<dbReference type="AlphaFoldDB" id="A0A5Q3DM46"/>
<gene>
    <name evidence="1" type="ORF">C2S_4384</name>
</gene>
<proteinExistence type="predicted"/>
<accession>A0A5Q3DM46</accession>
<sequence length="280" mass="31621">MSSQSIDLTGGSPPTAGIPPPLVKREQALLPDAIPQKQSSEQNSYFLYQKECRLAWIKYLGLLGRVRLREGFDGLPFFYGMPPEVLTKQIDTGRIYMIQKAANSDPRNSLITLTTVLNSLRNRPQQSHIAWGVVQQKLANSRPQLHASAINTFIEDRDKIKYWESASSRNPMVLLQSTQTPSGQTSVHKVIQSAMNRLVGIQTQEDDPPSCPGYVLPMASFERAVMNAQRTKDETQRRQWADMSLRSLRKFMDAQNNQAVIDKMIEFQKHYEALAALSSK</sequence>